<dbReference type="HAMAP" id="MF_02119">
    <property type="entry name" value="LipL"/>
    <property type="match status" value="1"/>
</dbReference>
<evidence type="ECO:0000313" key="7">
    <source>
        <dbReference type="Proteomes" id="UP000674938"/>
    </source>
</evidence>
<dbReference type="GO" id="GO:0009249">
    <property type="term" value="P:protein lipoylation"/>
    <property type="evidence" value="ECO:0007669"/>
    <property type="project" value="UniProtKB-UniRule"/>
</dbReference>
<dbReference type="PROSITE" id="PS50972">
    <property type="entry name" value="PTERIN_BINDING"/>
    <property type="match status" value="1"/>
</dbReference>
<dbReference type="InterPro" id="IPR024897">
    <property type="entry name" value="LipL"/>
</dbReference>
<dbReference type="Gene3D" id="3.30.930.10">
    <property type="entry name" value="Bira Bifunctional Protein, Domain 2"/>
    <property type="match status" value="1"/>
</dbReference>
<dbReference type="InterPro" id="IPR045864">
    <property type="entry name" value="aa-tRNA-synth_II/BPL/LPL"/>
</dbReference>
<proteinExistence type="inferred from homology"/>
<dbReference type="InterPro" id="IPR050664">
    <property type="entry name" value="Octanoyltrans_LipM/LipL"/>
</dbReference>
<comment type="function">
    <text evidence="3">Catalyzes the amidotransfer (transamidation) of the octanoyl moiety from octanoyl-GcvH to the lipoyl domain of the E2 subunit of lipoate-dependent enzymes.</text>
</comment>
<dbReference type="InterPro" id="IPR000489">
    <property type="entry name" value="Pterin-binding_dom"/>
</dbReference>
<name>A0A940P841_9ENTE</name>
<feature type="domain" description="Pterin-binding" evidence="4">
    <location>
        <begin position="234"/>
        <end position="288"/>
    </location>
</feature>
<organism evidence="6 7">
    <name type="scientific">Vagococcus allomyrinae</name>
    <dbReference type="NCBI Taxonomy" id="2794353"/>
    <lineage>
        <taxon>Bacteria</taxon>
        <taxon>Bacillati</taxon>
        <taxon>Bacillota</taxon>
        <taxon>Bacilli</taxon>
        <taxon>Lactobacillales</taxon>
        <taxon>Enterococcaceae</taxon>
        <taxon>Vagococcus</taxon>
    </lineage>
</organism>
<dbReference type="AlphaFoldDB" id="A0A940P841"/>
<dbReference type="RefSeq" id="WP_209530926.1">
    <property type="nucleotide sequence ID" value="NZ_JAEEGA010000014.1"/>
</dbReference>
<dbReference type="SUPFAM" id="SSF55681">
    <property type="entry name" value="Class II aaRS and biotin synthetases"/>
    <property type="match status" value="1"/>
</dbReference>
<evidence type="ECO:0000256" key="1">
    <source>
        <dbReference type="ARBA" id="ARBA00022679"/>
    </source>
</evidence>
<dbReference type="CDD" id="cd16443">
    <property type="entry name" value="LplA"/>
    <property type="match status" value="1"/>
</dbReference>
<dbReference type="GO" id="GO:0042558">
    <property type="term" value="P:pteridine-containing compound metabolic process"/>
    <property type="evidence" value="ECO:0007669"/>
    <property type="project" value="InterPro"/>
</dbReference>
<dbReference type="PANTHER" id="PTHR43679">
    <property type="entry name" value="OCTANOYLTRANSFERASE LIPM-RELATED"/>
    <property type="match status" value="1"/>
</dbReference>
<accession>A0A940P841</accession>
<evidence type="ECO:0000256" key="3">
    <source>
        <dbReference type="HAMAP-Rule" id="MF_02119"/>
    </source>
</evidence>
<comment type="caution">
    <text evidence="6">The sequence shown here is derived from an EMBL/GenBank/DDBJ whole genome shotgun (WGS) entry which is preliminary data.</text>
</comment>
<keyword evidence="7" id="KW-1185">Reference proteome</keyword>
<dbReference type="EC" id="2.3.1.204" evidence="3"/>
<feature type="active site" description="Acyl-thioester intermediate" evidence="3">
    <location>
        <position position="147"/>
    </location>
</feature>
<feature type="site" description="Lowers pKa of active site Cys" evidence="3">
    <location>
        <position position="159"/>
    </location>
</feature>
<comment type="pathway">
    <text evidence="3">Protein modification; protein lipoylation via endogenous pathway; protein N(6)-(lipoyl)lysine from octanoyl-[acyl-carrier-protein].</text>
</comment>
<evidence type="ECO:0000259" key="4">
    <source>
        <dbReference type="PROSITE" id="PS50972"/>
    </source>
</evidence>
<dbReference type="Proteomes" id="UP000674938">
    <property type="component" value="Unassembled WGS sequence"/>
</dbReference>
<evidence type="ECO:0000256" key="2">
    <source>
        <dbReference type="ARBA" id="ARBA00023315"/>
    </source>
</evidence>
<dbReference type="GO" id="GO:0009107">
    <property type="term" value="P:lipoate biosynthetic process"/>
    <property type="evidence" value="ECO:0007669"/>
    <property type="project" value="UniProtKB-UniRule"/>
</dbReference>
<dbReference type="Pfam" id="PF21948">
    <property type="entry name" value="LplA-B_cat"/>
    <property type="match status" value="1"/>
</dbReference>
<reference evidence="6" key="1">
    <citation type="submission" date="2020-12" db="EMBL/GenBank/DDBJ databases">
        <title>Vagococcus allomyrinae sp. nov. and Enterococcus lavae sp. nov., isolated from the larvae of Allomyrina dichotoma.</title>
        <authorList>
            <person name="Lee S.D."/>
        </authorList>
    </citation>
    <scope>NUCLEOTIDE SEQUENCE</scope>
    <source>
        <strain evidence="6">BWB3-3</strain>
    </source>
</reference>
<comment type="miscellaneous">
    <text evidence="3">The reaction proceeds via a thioester-linked acyl-enzyme intermediate.</text>
</comment>
<protein>
    <recommendedName>
        <fullName evidence="3">Octanoyl-[GcvH]:protein N-octanoyltransferase</fullName>
        <ecNumber evidence="3">2.3.1.204</ecNumber>
    </recommendedName>
    <alternativeName>
        <fullName evidence="3">Octanoyl-[GcvH]:E2 amidotransferase</fullName>
    </alternativeName>
</protein>
<feature type="domain" description="BPL/LPL catalytic" evidence="5">
    <location>
        <begin position="41"/>
        <end position="248"/>
    </location>
</feature>
<evidence type="ECO:0000259" key="5">
    <source>
        <dbReference type="PROSITE" id="PS51733"/>
    </source>
</evidence>
<dbReference type="GO" id="GO:0016874">
    <property type="term" value="F:ligase activity"/>
    <property type="evidence" value="ECO:0007669"/>
    <property type="project" value="UniProtKB-KW"/>
</dbReference>
<keyword evidence="1 3" id="KW-0808">Transferase</keyword>
<sequence>MTLLNTIFDHSTLYIFEQSVSTADILSPFAYTDVLTTQASSDQQPFLHFWENDHTVILGMKDTRMPYLADGLKALTSHGYHYVARNSGGLAVVADAGVVNISLIIPVPEDQKISIPEAYNLMWEIIKQAFADFPVTIDAKEISDSYCPGEYDLSINGRKFAGIAQRRIRQGIAVMIYLSINGPQAERGKLIRQFYQEGLKDQFGQNGYPPVRPDSMANLSDLLDSHLTVKEVKDRVKEVFRTTFDSQFKDATFDQYIHEKNLEAALAKNSEKMIRRNADIIQIGVETP</sequence>
<dbReference type="GO" id="GO:0033819">
    <property type="term" value="F:lipoyl(octanoyl) transferase activity"/>
    <property type="evidence" value="ECO:0007669"/>
    <property type="project" value="InterPro"/>
</dbReference>
<dbReference type="EMBL" id="JAEEGA010000014">
    <property type="protein sequence ID" value="MBP1043117.1"/>
    <property type="molecule type" value="Genomic_DNA"/>
</dbReference>
<dbReference type="PROSITE" id="PS51733">
    <property type="entry name" value="BPL_LPL_CATALYTIC"/>
    <property type="match status" value="1"/>
</dbReference>
<evidence type="ECO:0000313" key="6">
    <source>
        <dbReference type="EMBL" id="MBP1043117.1"/>
    </source>
</evidence>
<dbReference type="InterPro" id="IPR004143">
    <property type="entry name" value="BPL_LPL_catalytic"/>
</dbReference>
<gene>
    <name evidence="3" type="primary">lipL</name>
    <name evidence="6" type="ORF">I6N95_19040</name>
</gene>
<comment type="catalytic activity">
    <reaction evidence="3">
        <text>N(6)-octanoyl-L-lysyl-[glycine-cleavage complex H protein] + L-lysyl-[lipoyl-carrier protein] = N(6)-octanoyl-L-lysyl-[lipoyl-carrier protein] + L-lysyl-[glycine-cleavage complex H protein]</text>
        <dbReference type="Rhea" id="RHEA:20213"/>
        <dbReference type="Rhea" id="RHEA-COMP:10500"/>
        <dbReference type="Rhea" id="RHEA-COMP:10501"/>
        <dbReference type="Rhea" id="RHEA-COMP:10503"/>
        <dbReference type="Rhea" id="RHEA-COMP:10504"/>
        <dbReference type="ChEBI" id="CHEBI:29969"/>
        <dbReference type="ChEBI" id="CHEBI:78809"/>
        <dbReference type="EC" id="2.3.1.204"/>
    </reaction>
</comment>
<dbReference type="PANTHER" id="PTHR43679:SF2">
    <property type="entry name" value="OCTANOYL-[GCVH]:PROTEIN N-OCTANOYLTRANSFERASE"/>
    <property type="match status" value="1"/>
</dbReference>
<keyword evidence="6" id="KW-0436">Ligase</keyword>
<comment type="similarity">
    <text evidence="3">Belongs to the octanoyltransferase LipL family.</text>
</comment>
<keyword evidence="2 3" id="KW-0012">Acyltransferase</keyword>